<dbReference type="KEGG" id="vg:79513893"/>
<dbReference type="GeneID" id="79513893"/>
<dbReference type="Pfam" id="PF23791">
    <property type="entry name" value="DUF7173"/>
    <property type="match status" value="1"/>
</dbReference>
<name>A0A2Z5H3A9_9CAUD</name>
<evidence type="ECO:0000313" key="2">
    <source>
        <dbReference type="Proteomes" id="UP000252726"/>
    </source>
</evidence>
<organism evidence="1 2">
    <name type="scientific">Escherichia phage Halfdan</name>
    <dbReference type="NCBI Taxonomy" id="2234092"/>
    <lineage>
        <taxon>Viruses</taxon>
        <taxon>Duplodnaviria</taxon>
        <taxon>Heunggongvirae</taxon>
        <taxon>Uroviricota</taxon>
        <taxon>Caudoviricetes</taxon>
        <taxon>Halfdanvirus</taxon>
        <taxon>Halfdanvirus halfdan</taxon>
    </lineage>
</organism>
<reference evidence="2" key="1">
    <citation type="submission" date="2018-05" db="EMBL/GenBank/DDBJ databases">
        <title>Exploring Bacteriophages for Innovative Applications.</title>
        <authorList>
            <person name="Olsen N.S."/>
            <person name="Kot W."/>
            <person name="Hansen L.H."/>
        </authorList>
    </citation>
    <scope>NUCLEOTIDE SEQUENCE [LARGE SCALE GENOMIC DNA]</scope>
</reference>
<evidence type="ECO:0000313" key="1">
    <source>
        <dbReference type="EMBL" id="AXC34301.1"/>
    </source>
</evidence>
<sequence length="155" mass="17147">MTDNNAQAWGQPTEATKTNDQLIGEWEAAAKQLAHFKAIEAAARKAMVDRMFPNNAGLSGTKNADLANGYKLKAVFKLNYSLNNKDDAVDKALSKIEKAGPEGQFIANRLVKWKPELSVSEYNELEPKFKKIIDEVLKISDGTPSVEIVAPKEKR</sequence>
<dbReference type="EMBL" id="MH362766">
    <property type="protein sequence ID" value="AXC34301.1"/>
    <property type="molecule type" value="Genomic_DNA"/>
</dbReference>
<proteinExistence type="predicted"/>
<dbReference type="InterPro" id="IPR055597">
    <property type="entry name" value="DUF7173"/>
</dbReference>
<dbReference type="Proteomes" id="UP000252726">
    <property type="component" value="Segment"/>
</dbReference>
<keyword evidence="2" id="KW-1185">Reference proteome</keyword>
<accession>A0A2Z5H3A9</accession>
<dbReference type="RefSeq" id="YP_010731772.1">
    <property type="nucleotide sequence ID" value="NC_072811.1"/>
</dbReference>
<protein>
    <submittedName>
        <fullName evidence="1">Uncharacterized protein</fullName>
    </submittedName>
</protein>